<dbReference type="EMBL" id="JBHUOZ010000003">
    <property type="protein sequence ID" value="MFD2922143.1"/>
    <property type="molecule type" value="Genomic_DNA"/>
</dbReference>
<accession>A0ABW6ADA6</accession>
<evidence type="ECO:0000313" key="2">
    <source>
        <dbReference type="EMBL" id="MFD2922143.1"/>
    </source>
</evidence>
<name>A0ABW6ADA6_9BACT</name>
<keyword evidence="3" id="KW-1185">Reference proteome</keyword>
<dbReference type="Proteomes" id="UP001597511">
    <property type="component" value="Unassembled WGS sequence"/>
</dbReference>
<reference evidence="3" key="1">
    <citation type="journal article" date="2019" name="Int. J. Syst. Evol. Microbiol.">
        <title>The Global Catalogue of Microorganisms (GCM) 10K type strain sequencing project: providing services to taxonomists for standard genome sequencing and annotation.</title>
        <authorList>
            <consortium name="The Broad Institute Genomics Platform"/>
            <consortium name="The Broad Institute Genome Sequencing Center for Infectious Disease"/>
            <person name="Wu L."/>
            <person name="Ma J."/>
        </authorList>
    </citation>
    <scope>NUCLEOTIDE SEQUENCE [LARGE SCALE GENOMIC DNA]</scope>
    <source>
        <strain evidence="3">KCTC 23299</strain>
    </source>
</reference>
<comment type="caution">
    <text evidence="2">The sequence shown here is derived from an EMBL/GenBank/DDBJ whole genome shotgun (WGS) entry which is preliminary data.</text>
</comment>
<proteinExistence type="predicted"/>
<evidence type="ECO:0000313" key="3">
    <source>
        <dbReference type="Proteomes" id="UP001597511"/>
    </source>
</evidence>
<dbReference type="PROSITE" id="PS51257">
    <property type="entry name" value="PROKAR_LIPOPROTEIN"/>
    <property type="match status" value="1"/>
</dbReference>
<gene>
    <name evidence="2" type="ORF">ACFS6H_20655</name>
</gene>
<organism evidence="2 3">
    <name type="scientific">Terrimonas rubra</name>
    <dbReference type="NCBI Taxonomy" id="1035890"/>
    <lineage>
        <taxon>Bacteria</taxon>
        <taxon>Pseudomonadati</taxon>
        <taxon>Bacteroidota</taxon>
        <taxon>Chitinophagia</taxon>
        <taxon>Chitinophagales</taxon>
        <taxon>Chitinophagaceae</taxon>
        <taxon>Terrimonas</taxon>
    </lineage>
</organism>
<keyword evidence="1" id="KW-0732">Signal</keyword>
<feature type="chain" id="PRO_5046441104" description="Lipoprotein" evidence="1">
    <location>
        <begin position="24"/>
        <end position="200"/>
    </location>
</feature>
<protein>
    <recommendedName>
        <fullName evidence="4">Lipoprotein</fullName>
    </recommendedName>
</protein>
<evidence type="ECO:0000256" key="1">
    <source>
        <dbReference type="SAM" id="SignalP"/>
    </source>
</evidence>
<evidence type="ECO:0008006" key="4">
    <source>
        <dbReference type="Google" id="ProtNLM"/>
    </source>
</evidence>
<feature type="signal peptide" evidence="1">
    <location>
        <begin position="1"/>
        <end position="23"/>
    </location>
</feature>
<dbReference type="RefSeq" id="WP_386103565.1">
    <property type="nucleotide sequence ID" value="NZ_JBHUOZ010000003.1"/>
</dbReference>
<sequence length="200" mass="21561">MKTLNLLLVFIIAAILTSCGNTASEKTATNEPEKNTSQADDYYFDFTVDGKPVHVNPDNILTSYNNFSGKIEFKIFAGNEGGPQLILTIPNDMSKPSTTPSGSSEAGYSISQGSVSLQDYPEKGDTFNSFDFTANPPLTPVPDAIIVTSSEKLGEEGRAITGTVNVVTIPGNNPKNDPTVKPYTITGKFRVKHLFKGDKF</sequence>